<evidence type="ECO:0000313" key="1">
    <source>
        <dbReference type="EMBL" id="KAF2310577.1"/>
    </source>
</evidence>
<dbReference type="EMBL" id="JAAGAX010000006">
    <property type="protein sequence ID" value="KAF2310577.1"/>
    <property type="molecule type" value="Genomic_DNA"/>
</dbReference>
<organism evidence="1 2">
    <name type="scientific">Hevea brasiliensis</name>
    <name type="common">Para rubber tree</name>
    <name type="synonym">Siphonia brasiliensis</name>
    <dbReference type="NCBI Taxonomy" id="3981"/>
    <lineage>
        <taxon>Eukaryota</taxon>
        <taxon>Viridiplantae</taxon>
        <taxon>Streptophyta</taxon>
        <taxon>Embryophyta</taxon>
        <taxon>Tracheophyta</taxon>
        <taxon>Spermatophyta</taxon>
        <taxon>Magnoliopsida</taxon>
        <taxon>eudicotyledons</taxon>
        <taxon>Gunneridae</taxon>
        <taxon>Pentapetalae</taxon>
        <taxon>rosids</taxon>
        <taxon>fabids</taxon>
        <taxon>Malpighiales</taxon>
        <taxon>Euphorbiaceae</taxon>
        <taxon>Crotonoideae</taxon>
        <taxon>Micrandreae</taxon>
        <taxon>Hevea</taxon>
    </lineage>
</organism>
<proteinExistence type="predicted"/>
<reference evidence="1 2" key="1">
    <citation type="journal article" date="2020" name="Mol. Plant">
        <title>The Chromosome-Based Rubber Tree Genome Provides New Insights into Spurge Genome Evolution and Rubber Biosynthesis.</title>
        <authorList>
            <person name="Liu J."/>
            <person name="Shi C."/>
            <person name="Shi C.C."/>
            <person name="Li W."/>
            <person name="Zhang Q.J."/>
            <person name="Zhang Y."/>
            <person name="Li K."/>
            <person name="Lu H.F."/>
            <person name="Shi C."/>
            <person name="Zhu S.T."/>
            <person name="Xiao Z.Y."/>
            <person name="Nan H."/>
            <person name="Yue Y."/>
            <person name="Zhu X.G."/>
            <person name="Wu Y."/>
            <person name="Hong X.N."/>
            <person name="Fan G.Y."/>
            <person name="Tong Y."/>
            <person name="Zhang D."/>
            <person name="Mao C.L."/>
            <person name="Liu Y.L."/>
            <person name="Hao S.J."/>
            <person name="Liu W.Q."/>
            <person name="Lv M.Q."/>
            <person name="Zhang H.B."/>
            <person name="Liu Y."/>
            <person name="Hu-Tang G.R."/>
            <person name="Wang J.P."/>
            <person name="Wang J.H."/>
            <person name="Sun Y.H."/>
            <person name="Ni S.B."/>
            <person name="Chen W.B."/>
            <person name="Zhang X.C."/>
            <person name="Jiao Y.N."/>
            <person name="Eichler E.E."/>
            <person name="Li G.H."/>
            <person name="Liu X."/>
            <person name="Gao L.Z."/>
        </authorList>
    </citation>
    <scope>NUCLEOTIDE SEQUENCE [LARGE SCALE GENOMIC DNA]</scope>
    <source>
        <strain evidence="2">cv. GT1</strain>
        <tissue evidence="1">Leaf</tissue>
    </source>
</reference>
<dbReference type="Proteomes" id="UP000467840">
    <property type="component" value="Chromosome 14"/>
</dbReference>
<comment type="caution">
    <text evidence="1">The sequence shown here is derived from an EMBL/GenBank/DDBJ whole genome shotgun (WGS) entry which is preliminary data.</text>
</comment>
<evidence type="ECO:0000313" key="2">
    <source>
        <dbReference type="Proteomes" id="UP000467840"/>
    </source>
</evidence>
<gene>
    <name evidence="1" type="ORF">GH714_014733</name>
</gene>
<keyword evidence="2" id="KW-1185">Reference proteome</keyword>
<protein>
    <submittedName>
        <fullName evidence="1">Uncharacterized protein</fullName>
    </submittedName>
</protein>
<name>A0A6A6MCE2_HEVBR</name>
<dbReference type="AlphaFoldDB" id="A0A6A6MCE2"/>
<sequence>MEARGEADRLVEDVYRRLTLEEEQGRLKYGEKDGEQRADEDHGMMEKIRSIETPIQNLNCERVQDGSLVGIDEVHGKANYGKEIISDVMMRLHYYCIKRRRMEEALIDRAFMDDEQVPDTFEINPKNVEVAGSGF</sequence>
<accession>A0A6A6MCE2</accession>